<proteinExistence type="predicted"/>
<dbReference type="RefSeq" id="WP_028070105.1">
    <property type="nucleotide sequence ID" value="NZ_CP158797.1"/>
</dbReference>
<dbReference type="Proteomes" id="UP000308196">
    <property type="component" value="Chromosome"/>
</dbReference>
<name>A0A4U9U7A4_9SPHI</name>
<reference evidence="1 2" key="1">
    <citation type="submission" date="2019-05" db="EMBL/GenBank/DDBJ databases">
        <authorList>
            <consortium name="Pathogen Informatics"/>
        </authorList>
    </citation>
    <scope>NUCLEOTIDE SEQUENCE [LARGE SCALE GENOMIC DNA]</scope>
    <source>
        <strain evidence="1 2">NCTC11429</strain>
    </source>
</reference>
<gene>
    <name evidence="1" type="ORF">NCTC11429_00280</name>
</gene>
<dbReference type="STRING" id="1123265.GCA_000686625_03329"/>
<dbReference type="AlphaFoldDB" id="A0A4U9U7A4"/>
<dbReference type="EMBL" id="LR590484">
    <property type="protein sequence ID" value="VTR28800.1"/>
    <property type="molecule type" value="Genomic_DNA"/>
</dbReference>
<organism evidence="1 2">
    <name type="scientific">Sphingobacterium thalpophilum</name>
    <dbReference type="NCBI Taxonomy" id="259"/>
    <lineage>
        <taxon>Bacteria</taxon>
        <taxon>Pseudomonadati</taxon>
        <taxon>Bacteroidota</taxon>
        <taxon>Sphingobacteriia</taxon>
        <taxon>Sphingobacteriales</taxon>
        <taxon>Sphingobacteriaceae</taxon>
        <taxon>Sphingobacterium</taxon>
    </lineage>
</organism>
<dbReference type="KEGG" id="stha:NCTC11429_00280"/>
<dbReference type="GeneID" id="78461100"/>
<evidence type="ECO:0000313" key="2">
    <source>
        <dbReference type="Proteomes" id="UP000308196"/>
    </source>
</evidence>
<evidence type="ECO:0000313" key="1">
    <source>
        <dbReference type="EMBL" id="VTR28800.1"/>
    </source>
</evidence>
<protein>
    <recommendedName>
        <fullName evidence="3">Siderophore-interacting protein</fullName>
    </recommendedName>
</protein>
<sequence length="240" mass="27192">MPTAPKWINDVLEKIAPSLMREVAVIDSLYLNAHIKKIILKGDFPDLKFEPNFTIAFRVNATDSRHYTVSYGDANTGIIEVIVHLHGNAVGANFVDQLPVGTKNMKIAVLGCPKFYNPNTQRHIVVGDETSLGLMVSLLAAFEKNNNLFQFLIELDDENLEIPALLGLKNYTVFSKHGVFRNEDRIRQLPVFKDHKWEESNILLSGNVRSLQNFRKVLKTSKHRGKIYAKGFWMEGKKGL</sequence>
<evidence type="ECO:0008006" key="3">
    <source>
        <dbReference type="Google" id="ProtNLM"/>
    </source>
</evidence>
<accession>A0A4U9U7A4</accession>